<keyword evidence="2" id="KW-1133">Transmembrane helix</keyword>
<gene>
    <name evidence="4" type="ORF">Aco04nite_33300</name>
</gene>
<evidence type="ECO:0000313" key="4">
    <source>
        <dbReference type="EMBL" id="GIM73035.1"/>
    </source>
</evidence>
<feature type="domain" description="Excalibur calcium-binding" evidence="3">
    <location>
        <begin position="200"/>
        <end position="236"/>
    </location>
</feature>
<reference evidence="4" key="1">
    <citation type="submission" date="2021-03" db="EMBL/GenBank/DDBJ databases">
        <title>Whole genome shotgun sequence of Actinoplanes consettensis NBRC 14913.</title>
        <authorList>
            <person name="Komaki H."/>
            <person name="Tamura T."/>
        </authorList>
    </citation>
    <scope>NUCLEOTIDE SEQUENCE</scope>
    <source>
        <strain evidence="4">NBRC 14913</strain>
    </source>
</reference>
<feature type="region of interest" description="Disordered" evidence="1">
    <location>
        <begin position="76"/>
        <end position="197"/>
    </location>
</feature>
<feature type="compositionally biased region" description="Low complexity" evidence="1">
    <location>
        <begin position="169"/>
        <end position="181"/>
    </location>
</feature>
<evidence type="ECO:0000256" key="2">
    <source>
        <dbReference type="SAM" id="Phobius"/>
    </source>
</evidence>
<protein>
    <recommendedName>
        <fullName evidence="3">Excalibur calcium-binding domain-containing protein</fullName>
    </recommendedName>
</protein>
<accession>A0A919SHV8</accession>
<keyword evidence="5" id="KW-1185">Reference proteome</keyword>
<feature type="compositionally biased region" description="Low complexity" evidence="1">
    <location>
        <begin position="103"/>
        <end position="161"/>
    </location>
</feature>
<organism evidence="4 5">
    <name type="scientific">Winogradskya consettensis</name>
    <dbReference type="NCBI Taxonomy" id="113560"/>
    <lineage>
        <taxon>Bacteria</taxon>
        <taxon>Bacillati</taxon>
        <taxon>Actinomycetota</taxon>
        <taxon>Actinomycetes</taxon>
        <taxon>Micromonosporales</taxon>
        <taxon>Micromonosporaceae</taxon>
        <taxon>Winogradskya</taxon>
    </lineage>
</organism>
<keyword evidence="2" id="KW-0812">Transmembrane</keyword>
<feature type="compositionally biased region" description="Basic and acidic residues" evidence="1">
    <location>
        <begin position="222"/>
        <end position="236"/>
    </location>
</feature>
<dbReference type="PRINTS" id="PR01217">
    <property type="entry name" value="PRICHEXTENSN"/>
</dbReference>
<feature type="region of interest" description="Disordered" evidence="1">
    <location>
        <begin position="212"/>
        <end position="236"/>
    </location>
</feature>
<dbReference type="InterPro" id="IPR008613">
    <property type="entry name" value="Excalibur_Ca-bd_domain"/>
</dbReference>
<proteinExistence type="predicted"/>
<dbReference type="SMART" id="SM00894">
    <property type="entry name" value="Excalibur"/>
    <property type="match status" value="1"/>
</dbReference>
<comment type="caution">
    <text evidence="4">The sequence shown here is derived from an EMBL/GenBank/DDBJ whole genome shotgun (WGS) entry which is preliminary data.</text>
</comment>
<evidence type="ECO:0000256" key="1">
    <source>
        <dbReference type="SAM" id="MobiDB-lite"/>
    </source>
</evidence>
<keyword evidence="2" id="KW-0472">Membrane</keyword>
<feature type="compositionally biased region" description="Basic residues" evidence="1">
    <location>
        <begin position="182"/>
        <end position="194"/>
    </location>
</feature>
<dbReference type="Proteomes" id="UP000680865">
    <property type="component" value="Unassembled WGS sequence"/>
</dbReference>
<sequence>MRNGAPIVAGGLAGQVIHRVRFVDHSGPMVTPAQPWQLPVPPPAKRKKWPIIVGASVLGVLLCCGGVTAIGLAAGDPAKKDTADSKLIGAPSSATAGPDTPVSTETASPTASSAESESESESTTSKPAGTAGPKPKPAVTNPQPRPTTTRPTTQRPTTQRPTTKKPTTKKPTTNKPTTQKPTTKKPTTKPKTKKPTAEVYYANCAAVRAAGADPIYAGDPGYSRKLDRDGDGVACE</sequence>
<evidence type="ECO:0000259" key="3">
    <source>
        <dbReference type="SMART" id="SM00894"/>
    </source>
</evidence>
<dbReference type="EMBL" id="BOQP01000016">
    <property type="protein sequence ID" value="GIM73035.1"/>
    <property type="molecule type" value="Genomic_DNA"/>
</dbReference>
<evidence type="ECO:0000313" key="5">
    <source>
        <dbReference type="Proteomes" id="UP000680865"/>
    </source>
</evidence>
<dbReference type="Pfam" id="PF05901">
    <property type="entry name" value="Excalibur"/>
    <property type="match status" value="1"/>
</dbReference>
<feature type="transmembrane region" description="Helical" evidence="2">
    <location>
        <begin position="51"/>
        <end position="74"/>
    </location>
</feature>
<dbReference type="AlphaFoldDB" id="A0A919SHV8"/>
<name>A0A919SHV8_9ACTN</name>